<dbReference type="Pfam" id="PF12740">
    <property type="entry name" value="PETase"/>
    <property type="match status" value="1"/>
</dbReference>
<dbReference type="HOGENOM" id="CLU_020973_0_0_0"/>
<feature type="chain" id="PRO_5002906781" description="PET hydrolase/cutinase-like domain-containing protein" evidence="2">
    <location>
        <begin position="24"/>
        <end position="641"/>
    </location>
</feature>
<dbReference type="Proteomes" id="UP000002209">
    <property type="component" value="Chromosome"/>
</dbReference>
<dbReference type="GO" id="GO:0015996">
    <property type="term" value="P:chlorophyll catabolic process"/>
    <property type="evidence" value="ECO:0007669"/>
    <property type="project" value="TreeGrafter"/>
</dbReference>
<dbReference type="Gene3D" id="3.40.50.1820">
    <property type="entry name" value="alpha/beta hydrolase"/>
    <property type="match status" value="1"/>
</dbReference>
<dbReference type="KEGG" id="gau:GAU_2748"/>
<evidence type="ECO:0000313" key="4">
    <source>
        <dbReference type="EMBL" id="BAH39790.1"/>
    </source>
</evidence>
<keyword evidence="2" id="KW-0732">Signal</keyword>
<feature type="region of interest" description="Disordered" evidence="1">
    <location>
        <begin position="497"/>
        <end position="541"/>
    </location>
</feature>
<dbReference type="InterPro" id="IPR041127">
    <property type="entry name" value="PET_hydrolase/cutinase-like"/>
</dbReference>
<evidence type="ECO:0000256" key="1">
    <source>
        <dbReference type="SAM" id="MobiDB-lite"/>
    </source>
</evidence>
<gene>
    <name evidence="4" type="ordered locus">GAU_2748</name>
</gene>
<keyword evidence="5" id="KW-1185">Reference proteome</keyword>
<dbReference type="STRING" id="379066.GAU_2748"/>
<dbReference type="GO" id="GO:0047746">
    <property type="term" value="F:chlorophyllase activity"/>
    <property type="evidence" value="ECO:0007669"/>
    <property type="project" value="TreeGrafter"/>
</dbReference>
<sequence length="641" mass="70442">MTFRLPSAIAPAVAVALLLQGCAQPLTIAPSDAATVLAHRTITATNPGLPGAMTVKTLYYGSGKDIRRPEFRDSITYRTGTVDASPYARMEPPAAKSRKKYWGYDNTKFPLNARVWYPEGTGPFPLVLVVHGNHNMKEFSDPGYAWLGELLASKGYILASIDENFLNGGIRGENDARGWVLLKHLEVFRALNDSTGKPLQGKIDMTRIALMGHSRGGEAVAIAGAFNRLPAYPDDATQKFNFNFDIKSLVAIAPVDGQYRPAEQPTPVSDYNYLVIHGSHDGDVSNFSGLTQYNRFRFTRSGPEFKSAIWMHRANHGQWNTVWNNKDNGSYSVRALQLKALIDGEEQRRFGRVVIGGFLDATLKGMEDYRAIFRDYRSAGDWLPPTMYLTRYADARTQWLATFDEDVDVSSGTAPGVRIAADSVSTWKESDVTTRSRTNTFRSNAATIGWNNTPAAGADSTVARWPARVSISVPDSLRRAWNVDARSALLFTIGTTDQKPGARKVPRAPRADSAASDTAKKKPAAKTPKPPAKKPEKDTIAPDFSVEVEDGAGRVARVPLSALGAVRMPIESYVYRRRGRDKAQFSTLSEQVMQTYSAPLSAFTTANPAFDPSALRTIRLVFDRKRVGAILLDDVGLTRLP</sequence>
<dbReference type="PANTHER" id="PTHR33428">
    <property type="entry name" value="CHLOROPHYLLASE-2, CHLOROPLASTIC"/>
    <property type="match status" value="1"/>
</dbReference>
<dbReference type="InterPro" id="IPR029058">
    <property type="entry name" value="AB_hydrolase_fold"/>
</dbReference>
<evidence type="ECO:0000313" key="5">
    <source>
        <dbReference type="Proteomes" id="UP000002209"/>
    </source>
</evidence>
<dbReference type="PANTHER" id="PTHR33428:SF2">
    <property type="entry name" value="CHLOROPHYLLASE-2"/>
    <property type="match status" value="1"/>
</dbReference>
<proteinExistence type="predicted"/>
<dbReference type="PROSITE" id="PS51257">
    <property type="entry name" value="PROKAR_LIPOPROTEIN"/>
    <property type="match status" value="1"/>
</dbReference>
<evidence type="ECO:0000259" key="3">
    <source>
        <dbReference type="Pfam" id="PF12740"/>
    </source>
</evidence>
<name>C1AAJ2_GEMAT</name>
<dbReference type="eggNOG" id="COG4188">
    <property type="taxonomic scope" value="Bacteria"/>
</dbReference>
<dbReference type="AlphaFoldDB" id="C1AAJ2"/>
<reference evidence="5" key="1">
    <citation type="submission" date="2006-03" db="EMBL/GenBank/DDBJ databases">
        <title>Complete genome sequence of Gemmatimonas aurantiaca T-27 that represents a novel phylum Gemmatimonadetes.</title>
        <authorList>
            <person name="Takasaki K."/>
            <person name="Ichikawa N."/>
            <person name="Miura H."/>
            <person name="Matsushita S."/>
            <person name="Watanabe Y."/>
            <person name="Oguchi A."/>
            <person name="Ankai A."/>
            <person name="Yashiro I."/>
            <person name="Takahashi M."/>
            <person name="Terui Y."/>
            <person name="Fukui S."/>
            <person name="Yokoyama H."/>
            <person name="Tanikawa S."/>
            <person name="Hanada S."/>
            <person name="Kamagata Y."/>
            <person name="Fujita N."/>
        </authorList>
    </citation>
    <scope>NUCLEOTIDE SEQUENCE [LARGE SCALE GENOMIC DNA]</scope>
    <source>
        <strain evidence="5">T-27 / DSM 14586 / JCM 11422 / NBRC 100505</strain>
    </source>
</reference>
<dbReference type="SUPFAM" id="SSF53474">
    <property type="entry name" value="alpha/beta-Hydrolases"/>
    <property type="match status" value="1"/>
</dbReference>
<protein>
    <recommendedName>
        <fullName evidence="3">PET hydrolase/cutinase-like domain-containing protein</fullName>
    </recommendedName>
</protein>
<accession>C1AAJ2</accession>
<dbReference type="EMBL" id="AP009153">
    <property type="protein sequence ID" value="BAH39790.1"/>
    <property type="molecule type" value="Genomic_DNA"/>
</dbReference>
<dbReference type="ESTHER" id="gemat-c1aaj2">
    <property type="family name" value="Chlorophyllase"/>
</dbReference>
<evidence type="ECO:0000256" key="2">
    <source>
        <dbReference type="SAM" id="SignalP"/>
    </source>
</evidence>
<dbReference type="RefSeq" id="WP_015894559.1">
    <property type="nucleotide sequence ID" value="NC_012489.1"/>
</dbReference>
<organism evidence="4 5">
    <name type="scientific">Gemmatimonas aurantiaca (strain DSM 14586 / JCM 11422 / NBRC 100505 / T-27)</name>
    <dbReference type="NCBI Taxonomy" id="379066"/>
    <lineage>
        <taxon>Bacteria</taxon>
        <taxon>Pseudomonadati</taxon>
        <taxon>Gemmatimonadota</taxon>
        <taxon>Gemmatimonadia</taxon>
        <taxon>Gemmatimonadales</taxon>
        <taxon>Gemmatimonadaceae</taxon>
        <taxon>Gemmatimonas</taxon>
    </lineage>
</organism>
<feature type="signal peptide" evidence="2">
    <location>
        <begin position="1"/>
        <end position="23"/>
    </location>
</feature>
<feature type="domain" description="PET hydrolase/cutinase-like" evidence="3">
    <location>
        <begin position="114"/>
        <end position="223"/>
    </location>
</feature>